<organism evidence="1">
    <name type="scientific">uncultured Desulfovibrio sp</name>
    <dbReference type="NCBI Taxonomy" id="167968"/>
    <lineage>
        <taxon>Bacteria</taxon>
        <taxon>Pseudomonadati</taxon>
        <taxon>Thermodesulfobacteriota</taxon>
        <taxon>Desulfovibrionia</taxon>
        <taxon>Desulfovibrionales</taxon>
        <taxon>Desulfovibrionaceae</taxon>
        <taxon>Desulfovibrio</taxon>
        <taxon>environmental samples</taxon>
    </lineage>
</organism>
<reference evidence="1" key="1">
    <citation type="submission" date="2016-04" db="EMBL/GenBank/DDBJ databases">
        <authorList>
            <person name="Evans L.H."/>
            <person name="Alamgir A."/>
            <person name="Owens N."/>
            <person name="Weber N.D."/>
            <person name="Virtaneva K."/>
            <person name="Barbian K."/>
            <person name="Babar A."/>
            <person name="Rosenke K."/>
        </authorList>
    </citation>
    <scope>NUCLEOTIDE SEQUENCE</scope>
    <source>
        <strain evidence="1">92-2</strain>
    </source>
</reference>
<protein>
    <recommendedName>
        <fullName evidence="2">Flagellin N-terminal domain-containing protein</fullName>
    </recommendedName>
</protein>
<gene>
    <name evidence="1" type="ORF">KM92DES2_11916</name>
</gene>
<sequence>MDFFDDILTATYLKKASLSLLLDSLPQSVPPTYTSGKEMLAAALTGRIRTDASMLRQGAKNATEGANIATLIATSTSTVRDNLNQMLTLAQEVKADPTKGSVNGAAFTALARELSSVASGTKYNNISLLDKTGWTNDSRLTISGDGKSSTFKLQMGYGSSTFTLNDLSYLNYLKSVDLSSGSLDIDALISDLSTQINTVDVIYSRNNSLSGSYTSEANVLVEQADILKKAAQDAMPSEEDPLLRDIGSIISTTS</sequence>
<dbReference type="Gene3D" id="1.20.1330.10">
    <property type="entry name" value="f41 fragment of flagellin, N-terminal domain"/>
    <property type="match status" value="1"/>
</dbReference>
<dbReference type="EMBL" id="FLUP01000001">
    <property type="protein sequence ID" value="SBW04371.1"/>
    <property type="molecule type" value="Genomic_DNA"/>
</dbReference>
<name>A0A212JY37_9BACT</name>
<accession>A0A212JY37</accession>
<dbReference type="RefSeq" id="WP_227118704.1">
    <property type="nucleotide sequence ID" value="NZ_LT598928.1"/>
</dbReference>
<dbReference type="SUPFAM" id="SSF64518">
    <property type="entry name" value="Phase 1 flagellin"/>
    <property type="match status" value="1"/>
</dbReference>
<evidence type="ECO:0000313" key="1">
    <source>
        <dbReference type="EMBL" id="SBW04371.1"/>
    </source>
</evidence>
<proteinExistence type="predicted"/>
<dbReference type="AlphaFoldDB" id="A0A212JY37"/>
<evidence type="ECO:0008006" key="2">
    <source>
        <dbReference type="Google" id="ProtNLM"/>
    </source>
</evidence>